<proteinExistence type="predicted"/>
<protein>
    <submittedName>
        <fullName evidence="1">Uncharacterized protein</fullName>
    </submittedName>
</protein>
<reference evidence="1 2" key="1">
    <citation type="journal article" date="2018" name="Sci. Rep.">
        <title>Genomic signatures of local adaptation to the degree of environmental predictability in rotifers.</title>
        <authorList>
            <person name="Franch-Gras L."/>
            <person name="Hahn C."/>
            <person name="Garcia-Roger E.M."/>
            <person name="Carmona M.J."/>
            <person name="Serra M."/>
            <person name="Gomez A."/>
        </authorList>
    </citation>
    <scope>NUCLEOTIDE SEQUENCE [LARGE SCALE GENOMIC DNA]</scope>
    <source>
        <strain evidence="1">HYR1</strain>
    </source>
</reference>
<sequence length="66" mass="7562">MLFDNNHYTSTISHPISPDNSFSYLGILKDSLKYSSEKLNSLITKNLFAHELNSKDNLNVVSRLFE</sequence>
<dbReference type="EMBL" id="REGN01000488">
    <property type="protein sequence ID" value="RNA41539.1"/>
    <property type="molecule type" value="Genomic_DNA"/>
</dbReference>
<evidence type="ECO:0000313" key="2">
    <source>
        <dbReference type="Proteomes" id="UP000276133"/>
    </source>
</evidence>
<gene>
    <name evidence="1" type="ORF">BpHYR1_040584</name>
</gene>
<keyword evidence="2" id="KW-1185">Reference proteome</keyword>
<comment type="caution">
    <text evidence="1">The sequence shown here is derived from an EMBL/GenBank/DDBJ whole genome shotgun (WGS) entry which is preliminary data.</text>
</comment>
<dbReference type="Proteomes" id="UP000276133">
    <property type="component" value="Unassembled WGS sequence"/>
</dbReference>
<name>A0A3M7T0U9_BRAPC</name>
<organism evidence="1 2">
    <name type="scientific">Brachionus plicatilis</name>
    <name type="common">Marine rotifer</name>
    <name type="synonym">Brachionus muelleri</name>
    <dbReference type="NCBI Taxonomy" id="10195"/>
    <lineage>
        <taxon>Eukaryota</taxon>
        <taxon>Metazoa</taxon>
        <taxon>Spiralia</taxon>
        <taxon>Gnathifera</taxon>
        <taxon>Rotifera</taxon>
        <taxon>Eurotatoria</taxon>
        <taxon>Monogononta</taxon>
        <taxon>Pseudotrocha</taxon>
        <taxon>Ploima</taxon>
        <taxon>Brachionidae</taxon>
        <taxon>Brachionus</taxon>
    </lineage>
</organism>
<accession>A0A3M7T0U9</accession>
<dbReference type="AlphaFoldDB" id="A0A3M7T0U9"/>
<evidence type="ECO:0000313" key="1">
    <source>
        <dbReference type="EMBL" id="RNA41539.1"/>
    </source>
</evidence>